<dbReference type="Proteomes" id="UP001056648">
    <property type="component" value="Chromosome 2"/>
</dbReference>
<gene>
    <name evidence="2" type="ORF">NDR89_15760</name>
</gene>
<dbReference type="CDD" id="cd00093">
    <property type="entry name" value="HTH_XRE"/>
    <property type="match status" value="1"/>
</dbReference>
<name>A0ABY4VV58_9BURK</name>
<dbReference type="RefSeq" id="WP_252253691.1">
    <property type="nucleotide sequence ID" value="NZ_CP098736.1"/>
</dbReference>
<keyword evidence="3" id="KW-1185">Reference proteome</keyword>
<organism evidence="2 3">
    <name type="scientific">Cupriavidus gilardii</name>
    <dbReference type="NCBI Taxonomy" id="82541"/>
    <lineage>
        <taxon>Bacteria</taxon>
        <taxon>Pseudomonadati</taxon>
        <taxon>Pseudomonadota</taxon>
        <taxon>Betaproteobacteria</taxon>
        <taxon>Burkholderiales</taxon>
        <taxon>Burkholderiaceae</taxon>
        <taxon>Cupriavidus</taxon>
    </lineage>
</organism>
<sequence length="109" mass="12234">MDARHNVQVINDQNGNPAFVVIPYADYIAQRERDKDLIPDAVARRILLDDMTPVRAWREHLGLTQKEVAARLGVSQPAYAEQEKSDRLRKSSREKIAAALGINAAQLDV</sequence>
<dbReference type="InterPro" id="IPR001387">
    <property type="entry name" value="Cro/C1-type_HTH"/>
</dbReference>
<dbReference type="EMBL" id="CP098736">
    <property type="protein sequence ID" value="USE81174.1"/>
    <property type="molecule type" value="Genomic_DNA"/>
</dbReference>
<proteinExistence type="predicted"/>
<evidence type="ECO:0000313" key="2">
    <source>
        <dbReference type="EMBL" id="USE81174.1"/>
    </source>
</evidence>
<evidence type="ECO:0000313" key="3">
    <source>
        <dbReference type="Proteomes" id="UP001056648"/>
    </source>
</evidence>
<accession>A0ABY4VV58</accession>
<dbReference type="InterPro" id="IPR010982">
    <property type="entry name" value="Lambda_DNA-bd_dom_sf"/>
</dbReference>
<dbReference type="SUPFAM" id="SSF47413">
    <property type="entry name" value="lambda repressor-like DNA-binding domains"/>
    <property type="match status" value="1"/>
</dbReference>
<reference evidence="2" key="1">
    <citation type="submission" date="2022-06" db="EMBL/GenBank/DDBJ databases">
        <title>Complete genome sequence and characterization of Cupriavidus gilardii QJ1 isolated from contaminating cells.</title>
        <authorList>
            <person name="Qi J."/>
        </authorList>
    </citation>
    <scope>NUCLEOTIDE SEQUENCE</scope>
    <source>
        <strain evidence="2">QJ1</strain>
    </source>
</reference>
<protein>
    <submittedName>
        <fullName evidence="2">Helix-turn-helix domain-containing protein</fullName>
    </submittedName>
</protein>
<dbReference type="PROSITE" id="PS50943">
    <property type="entry name" value="HTH_CROC1"/>
    <property type="match status" value="1"/>
</dbReference>
<dbReference type="SMART" id="SM00530">
    <property type="entry name" value="HTH_XRE"/>
    <property type="match status" value="1"/>
</dbReference>
<evidence type="ECO:0000259" key="1">
    <source>
        <dbReference type="PROSITE" id="PS50943"/>
    </source>
</evidence>
<dbReference type="Pfam" id="PF01381">
    <property type="entry name" value="HTH_3"/>
    <property type="match status" value="1"/>
</dbReference>
<dbReference type="Gene3D" id="1.10.260.40">
    <property type="entry name" value="lambda repressor-like DNA-binding domains"/>
    <property type="match status" value="1"/>
</dbReference>
<feature type="domain" description="HTH cro/C1-type" evidence="1">
    <location>
        <begin position="54"/>
        <end position="107"/>
    </location>
</feature>